<dbReference type="InterPro" id="IPR000242">
    <property type="entry name" value="PTP_cat"/>
</dbReference>
<sequence>MEPLASLLSTLKTLDPGVLDQEYSVVRSQTLSLKRDLALTTEAGALKENIKKNRYKDILPYDQSRVVLSLLTSDSDSDYINASFIKGASADNRYIASQGPLSSTLTDFWRMIWQHDVKVIVMACREIEMGKKKCECYWALVHQSAAFGPFTVHNQGETCPNEDMVVRNLTVTYQQDTRSLTQYQFLSWPDHDVPYEAAGVLDLLERARSSQGTHTSPLLIHCSAGCGRTGVICALDYIHDLMVTKQITTDFSIMKIVLELRRQRPSAVQTKDQYQFIFTSVACMFEQALQPTRPQLYCNLSELKTKPEKPERKTSLTSPHPSKRSSKQIEMNDTYAVVNKSKLSQQPPTKSAYSAVALPRSSRTLPTSHHYDNDPAGASAAPVYSSVRPRAKPHSLTLSTTPIYDIATSASQRPAEGPLMPHNNGEYHLVPADQLSTTDDDYEDFSTSVTDVSNVCSHGNIGFNSRIQKPRGPRDPPAEWSRLER</sequence>
<evidence type="ECO:0000256" key="2">
    <source>
        <dbReference type="ARBA" id="ARBA00013064"/>
    </source>
</evidence>
<evidence type="ECO:0000256" key="8">
    <source>
        <dbReference type="SAM" id="MobiDB-lite"/>
    </source>
</evidence>
<evidence type="ECO:0000259" key="9">
    <source>
        <dbReference type="PROSITE" id="PS50055"/>
    </source>
</evidence>
<dbReference type="SMART" id="SM00194">
    <property type="entry name" value="PTPc"/>
    <property type="match status" value="1"/>
</dbReference>
<dbReference type="KEGG" id="lcf:108879517"/>
<dbReference type="InterPro" id="IPR000387">
    <property type="entry name" value="Tyr_Pase_dom"/>
</dbReference>
<dbReference type="AlphaFoldDB" id="A0AAJ7LL37"/>
<dbReference type="InterPro" id="IPR047170">
    <property type="entry name" value="PTN12/18/22"/>
</dbReference>
<dbReference type="FunFam" id="3.90.190.10:FF:000045">
    <property type="entry name" value="Tyrosine-protein phosphatase non-receptor type 12"/>
    <property type="match status" value="1"/>
</dbReference>
<dbReference type="InterPro" id="IPR003595">
    <property type="entry name" value="Tyr_Pase_cat"/>
</dbReference>
<name>A0AAJ7LL37_LATCA</name>
<dbReference type="EC" id="3.1.3.48" evidence="2"/>
<dbReference type="SMART" id="SM00404">
    <property type="entry name" value="PTPc_motif"/>
    <property type="match status" value="1"/>
</dbReference>
<dbReference type="PROSITE" id="PS50056">
    <property type="entry name" value="TYR_PHOSPHATASE_2"/>
    <property type="match status" value="1"/>
</dbReference>
<organism evidence="11 12">
    <name type="scientific">Lates calcarifer</name>
    <name type="common">Barramundi</name>
    <name type="synonym">Holocentrus calcarifer</name>
    <dbReference type="NCBI Taxonomy" id="8187"/>
    <lineage>
        <taxon>Eukaryota</taxon>
        <taxon>Metazoa</taxon>
        <taxon>Chordata</taxon>
        <taxon>Craniata</taxon>
        <taxon>Vertebrata</taxon>
        <taxon>Euteleostomi</taxon>
        <taxon>Actinopterygii</taxon>
        <taxon>Neopterygii</taxon>
        <taxon>Teleostei</taxon>
        <taxon>Neoteleostei</taxon>
        <taxon>Acanthomorphata</taxon>
        <taxon>Carangaria</taxon>
        <taxon>Carangaria incertae sedis</taxon>
        <taxon>Centropomidae</taxon>
        <taxon>Lates</taxon>
    </lineage>
</organism>
<dbReference type="PROSITE" id="PS00383">
    <property type="entry name" value="TYR_PHOSPHATASE_1"/>
    <property type="match status" value="1"/>
</dbReference>
<keyword evidence="6" id="KW-0904">Protein phosphatase</keyword>
<evidence type="ECO:0000256" key="4">
    <source>
        <dbReference type="ARBA" id="ARBA00022553"/>
    </source>
</evidence>
<proteinExistence type="inferred from homology"/>
<comment type="subcellular location">
    <subcellularLocation>
        <location evidence="1">Cytoplasm</location>
    </subcellularLocation>
</comment>
<protein>
    <recommendedName>
        <fullName evidence="2">protein-tyrosine-phosphatase</fullName>
        <ecNumber evidence="2">3.1.3.48</ecNumber>
    </recommendedName>
</protein>
<dbReference type="SUPFAM" id="SSF52799">
    <property type="entry name" value="(Phosphotyrosine protein) phosphatases II"/>
    <property type="match status" value="1"/>
</dbReference>
<dbReference type="Proteomes" id="UP000694890">
    <property type="component" value="Linkage group LG6"/>
</dbReference>
<dbReference type="GO" id="GO:0005737">
    <property type="term" value="C:cytoplasm"/>
    <property type="evidence" value="ECO:0007669"/>
    <property type="project" value="UniProtKB-SubCell"/>
</dbReference>
<dbReference type="GO" id="GO:0004726">
    <property type="term" value="F:non-membrane spanning protein tyrosine phosphatase activity"/>
    <property type="evidence" value="ECO:0007669"/>
    <property type="project" value="InterPro"/>
</dbReference>
<evidence type="ECO:0000256" key="5">
    <source>
        <dbReference type="ARBA" id="ARBA00022801"/>
    </source>
</evidence>
<evidence type="ECO:0000256" key="7">
    <source>
        <dbReference type="ARBA" id="ARBA00034734"/>
    </source>
</evidence>
<dbReference type="InterPro" id="IPR016130">
    <property type="entry name" value="Tyr_Pase_AS"/>
</dbReference>
<evidence type="ECO:0000256" key="3">
    <source>
        <dbReference type="ARBA" id="ARBA00022490"/>
    </source>
</evidence>
<dbReference type="PANTHER" id="PTHR45983">
    <property type="entry name" value="TYROSINE PHOSPHATSE N18, PUTATIVE-RELATED"/>
    <property type="match status" value="1"/>
</dbReference>
<dbReference type="GeneID" id="108879517"/>
<evidence type="ECO:0000313" key="12">
    <source>
        <dbReference type="RefSeq" id="XP_018526319.1"/>
    </source>
</evidence>
<dbReference type="Gene3D" id="3.90.190.10">
    <property type="entry name" value="Protein tyrosine phosphatase superfamily"/>
    <property type="match status" value="1"/>
</dbReference>
<accession>A0AAJ7LL37</accession>
<feature type="domain" description="Tyrosine specific protein phosphatases" evidence="10">
    <location>
        <begin position="201"/>
        <end position="275"/>
    </location>
</feature>
<reference evidence="12" key="1">
    <citation type="submission" date="2025-08" db="UniProtKB">
        <authorList>
            <consortium name="RefSeq"/>
        </authorList>
    </citation>
    <scope>IDENTIFICATION</scope>
    <source>
        <tissue evidence="12">Brain</tissue>
    </source>
</reference>
<comment type="similarity">
    <text evidence="7">Belongs to the protein-tyrosine phosphatase family. Non-receptor class 4 subfamily.</text>
</comment>
<dbReference type="PANTHER" id="PTHR45983:SF4">
    <property type="entry name" value="TYROSINE-PROTEIN PHOSPHATASE NON-RECEPTOR TYPE 18"/>
    <property type="match status" value="1"/>
</dbReference>
<dbReference type="RefSeq" id="XP_018526319.1">
    <property type="nucleotide sequence ID" value="XM_018670803.2"/>
</dbReference>
<feature type="region of interest" description="Disordered" evidence="8">
    <location>
        <begin position="460"/>
        <end position="485"/>
    </location>
</feature>
<dbReference type="GO" id="GO:0005634">
    <property type="term" value="C:nucleus"/>
    <property type="evidence" value="ECO:0007669"/>
    <property type="project" value="TreeGrafter"/>
</dbReference>
<evidence type="ECO:0000256" key="1">
    <source>
        <dbReference type="ARBA" id="ARBA00004496"/>
    </source>
</evidence>
<keyword evidence="5" id="KW-0378">Hydrolase</keyword>
<evidence type="ECO:0000259" key="10">
    <source>
        <dbReference type="PROSITE" id="PS50056"/>
    </source>
</evidence>
<evidence type="ECO:0000313" key="11">
    <source>
        <dbReference type="Proteomes" id="UP000694890"/>
    </source>
</evidence>
<feature type="domain" description="Tyrosine-protein phosphatase" evidence="9">
    <location>
        <begin position="19"/>
        <end position="284"/>
    </location>
</feature>
<feature type="compositionally biased region" description="Basic and acidic residues" evidence="8">
    <location>
        <begin position="472"/>
        <end position="485"/>
    </location>
</feature>
<feature type="compositionally biased region" description="Basic and acidic residues" evidence="8">
    <location>
        <begin position="303"/>
        <end position="314"/>
    </location>
</feature>
<dbReference type="InterPro" id="IPR029021">
    <property type="entry name" value="Prot-tyrosine_phosphatase-like"/>
</dbReference>
<keyword evidence="4" id="KW-0597">Phosphoprotein</keyword>
<gene>
    <name evidence="12" type="primary">ptpn18</name>
</gene>
<dbReference type="CTD" id="26469"/>
<dbReference type="PRINTS" id="PR00700">
    <property type="entry name" value="PRTYPHPHTASE"/>
</dbReference>
<dbReference type="PROSITE" id="PS50055">
    <property type="entry name" value="TYR_PHOSPHATASE_PTP"/>
    <property type="match status" value="1"/>
</dbReference>
<dbReference type="Pfam" id="PF00102">
    <property type="entry name" value="Y_phosphatase"/>
    <property type="match status" value="1"/>
</dbReference>
<evidence type="ECO:0000256" key="6">
    <source>
        <dbReference type="ARBA" id="ARBA00022912"/>
    </source>
</evidence>
<feature type="region of interest" description="Disordered" evidence="8">
    <location>
        <begin position="302"/>
        <end position="331"/>
    </location>
</feature>
<keyword evidence="3" id="KW-0963">Cytoplasm</keyword>